<reference evidence="1 2" key="1">
    <citation type="submission" date="2019-06" db="EMBL/GenBank/DDBJ databases">
        <title>Sequencing the genomes of 1000 actinobacteria strains.</title>
        <authorList>
            <person name="Klenk H.-P."/>
        </authorList>
    </citation>
    <scope>NUCLEOTIDE SEQUENCE [LARGE SCALE GENOMIC DNA]</scope>
    <source>
        <strain evidence="1 2">DSM 45928</strain>
    </source>
</reference>
<sequence length="32" mass="3589">MTLMECLAAMNRNPYLVDDPADRHVPSSEKPS</sequence>
<proteinExistence type="predicted"/>
<comment type="caution">
    <text evidence="1">The sequence shown here is derived from an EMBL/GenBank/DDBJ whole genome shotgun (WGS) entry which is preliminary data.</text>
</comment>
<evidence type="ECO:0000313" key="2">
    <source>
        <dbReference type="Proteomes" id="UP000317043"/>
    </source>
</evidence>
<evidence type="ECO:0000313" key="1">
    <source>
        <dbReference type="EMBL" id="TQL78506.1"/>
    </source>
</evidence>
<gene>
    <name evidence="1" type="ORF">FB566_4094</name>
</gene>
<accession>A0A543B141</accession>
<name>A0A543B141_9ACTN</name>
<protein>
    <submittedName>
        <fullName evidence="1">Uncharacterized protein</fullName>
    </submittedName>
</protein>
<dbReference type="AlphaFoldDB" id="A0A543B141"/>
<dbReference type="EMBL" id="VFOW01000001">
    <property type="protein sequence ID" value="TQL78506.1"/>
    <property type="molecule type" value="Genomic_DNA"/>
</dbReference>
<dbReference type="InParanoid" id="A0A543B141"/>
<keyword evidence="2" id="KW-1185">Reference proteome</keyword>
<dbReference type="Proteomes" id="UP000317043">
    <property type="component" value="Unassembled WGS sequence"/>
</dbReference>
<organism evidence="1 2">
    <name type="scientific">Stackebrandtia endophytica</name>
    <dbReference type="NCBI Taxonomy" id="1496996"/>
    <lineage>
        <taxon>Bacteria</taxon>
        <taxon>Bacillati</taxon>
        <taxon>Actinomycetota</taxon>
        <taxon>Actinomycetes</taxon>
        <taxon>Glycomycetales</taxon>
        <taxon>Glycomycetaceae</taxon>
        <taxon>Stackebrandtia</taxon>
    </lineage>
</organism>